<proteinExistence type="predicted"/>
<protein>
    <submittedName>
        <fullName evidence="2">DNA-directed RNA polymerase subunit RPC12/RpoP</fullName>
    </submittedName>
</protein>
<evidence type="ECO:0000256" key="1">
    <source>
        <dbReference type="SAM" id="MobiDB-lite"/>
    </source>
</evidence>
<keyword evidence="3" id="KW-1185">Reference proteome</keyword>
<comment type="caution">
    <text evidence="2">The sequence shown here is derived from an EMBL/GenBank/DDBJ whole genome shotgun (WGS) entry which is preliminary data.</text>
</comment>
<gene>
    <name evidence="2" type="ORF">HDA43_001323</name>
</gene>
<evidence type="ECO:0000313" key="2">
    <source>
        <dbReference type="EMBL" id="NYF39164.1"/>
    </source>
</evidence>
<dbReference type="AlphaFoldDB" id="A0A852UVQ3"/>
<keyword evidence="2" id="KW-0804">Transcription</keyword>
<reference evidence="2 3" key="1">
    <citation type="submission" date="2020-07" db="EMBL/GenBank/DDBJ databases">
        <title>Sequencing the genomes of 1000 actinobacteria strains.</title>
        <authorList>
            <person name="Klenk H.-P."/>
        </authorList>
    </citation>
    <scope>NUCLEOTIDE SEQUENCE [LARGE SCALE GENOMIC DNA]</scope>
    <source>
        <strain evidence="2 3">DSM 45763</strain>
    </source>
</reference>
<accession>A0A852UVQ3</accession>
<organism evidence="2 3">
    <name type="scientific">Streptosporangium sandarakinum</name>
    <dbReference type="NCBI Taxonomy" id="1260955"/>
    <lineage>
        <taxon>Bacteria</taxon>
        <taxon>Bacillati</taxon>
        <taxon>Actinomycetota</taxon>
        <taxon>Actinomycetes</taxon>
        <taxon>Streptosporangiales</taxon>
        <taxon>Streptosporangiaceae</taxon>
        <taxon>Streptosporangium</taxon>
    </lineage>
</organism>
<sequence>MNPMMRSAVCRNTCPRCGSPLDEGPVVYRCACCGRSVYAADVNTEFRRPAPASASALAPPPALAPAPALT</sequence>
<dbReference type="RefSeq" id="WP_246423915.1">
    <property type="nucleotide sequence ID" value="NZ_JACCCO010000001.1"/>
</dbReference>
<dbReference type="GO" id="GO:0000428">
    <property type="term" value="C:DNA-directed RNA polymerase complex"/>
    <property type="evidence" value="ECO:0007669"/>
    <property type="project" value="UniProtKB-KW"/>
</dbReference>
<evidence type="ECO:0000313" key="3">
    <source>
        <dbReference type="Proteomes" id="UP000576393"/>
    </source>
</evidence>
<feature type="region of interest" description="Disordered" evidence="1">
    <location>
        <begin position="49"/>
        <end position="70"/>
    </location>
</feature>
<dbReference type="EMBL" id="JACCCO010000001">
    <property type="protein sequence ID" value="NYF39164.1"/>
    <property type="molecule type" value="Genomic_DNA"/>
</dbReference>
<name>A0A852UVQ3_9ACTN</name>
<keyword evidence="2" id="KW-0240">DNA-directed RNA polymerase</keyword>
<dbReference type="Proteomes" id="UP000576393">
    <property type="component" value="Unassembled WGS sequence"/>
</dbReference>